<accession>A0A6J3LD77</accession>
<keyword evidence="1" id="KW-0472">Membrane</keyword>
<protein>
    <submittedName>
        <fullName evidence="3">Fatty acyl-CoA reductase CG5065</fullName>
    </submittedName>
</protein>
<feature type="transmembrane region" description="Helical" evidence="1">
    <location>
        <begin position="48"/>
        <end position="68"/>
    </location>
</feature>
<evidence type="ECO:0000313" key="2">
    <source>
        <dbReference type="Proteomes" id="UP000504631"/>
    </source>
</evidence>
<evidence type="ECO:0000256" key="1">
    <source>
        <dbReference type="SAM" id="Phobius"/>
    </source>
</evidence>
<name>A0A6J3LD77_9HYME</name>
<dbReference type="AlphaFoldDB" id="A0A6J3LD77"/>
<proteinExistence type="predicted"/>
<keyword evidence="1" id="KW-1133">Transmembrane helix</keyword>
<gene>
    <name evidence="3" type="primary">LOC117240719</name>
</gene>
<evidence type="ECO:0000313" key="3">
    <source>
        <dbReference type="RefSeq" id="XP_033362641.1"/>
    </source>
</evidence>
<keyword evidence="1" id="KW-0812">Transmembrane</keyword>
<dbReference type="RefSeq" id="XP_033362641.1">
    <property type="nucleotide sequence ID" value="XM_033506750.1"/>
</dbReference>
<dbReference type="Proteomes" id="UP000504631">
    <property type="component" value="Unplaced"/>
</dbReference>
<keyword evidence="2" id="KW-1185">Reference proteome</keyword>
<sequence>MLNDSDMIKLDLRDMDWEKYVAIYLMGIRKFIRKQDIKSTARRRLSRLYWIRQITKMSGIIILLWIILCFVY</sequence>
<reference evidence="3" key="1">
    <citation type="submission" date="2025-08" db="UniProtKB">
        <authorList>
            <consortium name="RefSeq"/>
        </authorList>
    </citation>
    <scope>IDENTIFICATION</scope>
    <source>
        <tissue evidence="3">Muscle</tissue>
    </source>
</reference>
<dbReference type="KEGG" id="bvk:117240719"/>
<dbReference type="GeneID" id="117240719"/>
<organism evidence="2 3">
    <name type="scientific">Bombus vosnesenskii</name>
    <dbReference type="NCBI Taxonomy" id="207650"/>
    <lineage>
        <taxon>Eukaryota</taxon>
        <taxon>Metazoa</taxon>
        <taxon>Ecdysozoa</taxon>
        <taxon>Arthropoda</taxon>
        <taxon>Hexapoda</taxon>
        <taxon>Insecta</taxon>
        <taxon>Pterygota</taxon>
        <taxon>Neoptera</taxon>
        <taxon>Endopterygota</taxon>
        <taxon>Hymenoptera</taxon>
        <taxon>Apocrita</taxon>
        <taxon>Aculeata</taxon>
        <taxon>Apoidea</taxon>
        <taxon>Anthophila</taxon>
        <taxon>Apidae</taxon>
        <taxon>Bombus</taxon>
        <taxon>Pyrobombus</taxon>
    </lineage>
</organism>